<reference evidence="1 2" key="1">
    <citation type="submission" date="2021-06" db="EMBL/GenBank/DDBJ databases">
        <authorList>
            <person name="Palmer J.M."/>
        </authorList>
    </citation>
    <scope>NUCLEOTIDE SEQUENCE [LARGE SCALE GENOMIC DNA]</scope>
    <source>
        <strain evidence="1 2">AS_MEX2019</strain>
        <tissue evidence="1">Muscle</tissue>
    </source>
</reference>
<accession>A0ABV0YRU7</accession>
<comment type="caution">
    <text evidence="1">The sequence shown here is derived from an EMBL/GenBank/DDBJ whole genome shotgun (WGS) entry which is preliminary data.</text>
</comment>
<evidence type="ECO:0000313" key="2">
    <source>
        <dbReference type="Proteomes" id="UP001469553"/>
    </source>
</evidence>
<evidence type="ECO:0000313" key="1">
    <source>
        <dbReference type="EMBL" id="MEQ2296451.1"/>
    </source>
</evidence>
<dbReference type="Proteomes" id="UP001469553">
    <property type="component" value="Unassembled WGS sequence"/>
</dbReference>
<proteinExistence type="predicted"/>
<organism evidence="1 2">
    <name type="scientific">Ameca splendens</name>
    <dbReference type="NCBI Taxonomy" id="208324"/>
    <lineage>
        <taxon>Eukaryota</taxon>
        <taxon>Metazoa</taxon>
        <taxon>Chordata</taxon>
        <taxon>Craniata</taxon>
        <taxon>Vertebrata</taxon>
        <taxon>Euteleostomi</taxon>
        <taxon>Actinopterygii</taxon>
        <taxon>Neopterygii</taxon>
        <taxon>Teleostei</taxon>
        <taxon>Neoteleostei</taxon>
        <taxon>Acanthomorphata</taxon>
        <taxon>Ovalentaria</taxon>
        <taxon>Atherinomorphae</taxon>
        <taxon>Cyprinodontiformes</taxon>
        <taxon>Goodeidae</taxon>
        <taxon>Ameca</taxon>
    </lineage>
</organism>
<protein>
    <submittedName>
        <fullName evidence="1">Uncharacterized protein</fullName>
    </submittedName>
</protein>
<sequence length="180" mass="19325">MPQADCLHAMHALCSTRTRHLPLCLGLCCGCNRLSKNAQTSFSPDTSSSSSTPKAFPGQLRDIVPSACPGLSPGPPPSGTCLEHLPGEVCDTDARAILTDSCRCEGAVALLSHDPKCPHYCGSRTDPPVDLPLHSPLTREQDAEILKAGAPLLHPQRGDIPRPGCFMQQFMHRNGILDFY</sequence>
<dbReference type="EMBL" id="JAHRIP010040047">
    <property type="protein sequence ID" value="MEQ2296451.1"/>
    <property type="molecule type" value="Genomic_DNA"/>
</dbReference>
<keyword evidence="2" id="KW-1185">Reference proteome</keyword>
<name>A0ABV0YRU7_9TELE</name>
<gene>
    <name evidence="1" type="ORF">AMECASPLE_024993</name>
</gene>